<evidence type="ECO:0000256" key="10">
    <source>
        <dbReference type="ARBA" id="ARBA00022840"/>
    </source>
</evidence>
<keyword evidence="7 13" id="KW-0808">Transferase</keyword>
<accession>A0A2V3U4C3</accession>
<gene>
    <name evidence="13" type="primary">lpxK</name>
    <name evidence="14" type="ORF">C7450_108280</name>
</gene>
<dbReference type="GO" id="GO:0005886">
    <property type="term" value="C:plasma membrane"/>
    <property type="evidence" value="ECO:0007669"/>
    <property type="project" value="TreeGrafter"/>
</dbReference>
<dbReference type="SUPFAM" id="SSF52540">
    <property type="entry name" value="P-loop containing nucleoside triphosphate hydrolases"/>
    <property type="match status" value="1"/>
</dbReference>
<dbReference type="GO" id="GO:0009029">
    <property type="term" value="F:lipid-A 4'-kinase activity"/>
    <property type="evidence" value="ECO:0007669"/>
    <property type="project" value="UniProtKB-UniRule"/>
</dbReference>
<keyword evidence="9 13" id="KW-0418">Kinase</keyword>
<evidence type="ECO:0000256" key="11">
    <source>
        <dbReference type="ARBA" id="ARBA00023098"/>
    </source>
</evidence>
<comment type="function">
    <text evidence="1 13">Transfers the gamma-phosphate of ATP to the 4'-position of a tetraacyldisaccharide 1-phosphate intermediate (termed DS-1-P) to form tetraacyldisaccharide 1,4'-bis-phosphate (lipid IVA).</text>
</comment>
<dbReference type="PANTHER" id="PTHR42724">
    <property type="entry name" value="TETRAACYLDISACCHARIDE 4'-KINASE"/>
    <property type="match status" value="1"/>
</dbReference>
<evidence type="ECO:0000256" key="12">
    <source>
        <dbReference type="ARBA" id="ARBA00029757"/>
    </source>
</evidence>
<dbReference type="GO" id="GO:0009245">
    <property type="term" value="P:lipid A biosynthetic process"/>
    <property type="evidence" value="ECO:0007669"/>
    <property type="project" value="UniProtKB-UniRule"/>
</dbReference>
<evidence type="ECO:0000256" key="3">
    <source>
        <dbReference type="ARBA" id="ARBA00012071"/>
    </source>
</evidence>
<comment type="pathway">
    <text evidence="2 13">Glycolipid biosynthesis; lipid IV(A) biosynthesis; lipid IV(A) from (3R)-3-hydroxytetradecanoyl-[acyl-carrier-protein] and UDP-N-acetyl-alpha-D-glucosamine: step 6/6.</text>
</comment>
<proteinExistence type="inferred from homology"/>
<evidence type="ECO:0000256" key="13">
    <source>
        <dbReference type="HAMAP-Rule" id="MF_00409"/>
    </source>
</evidence>
<dbReference type="EMBL" id="QJJK01000008">
    <property type="protein sequence ID" value="PXW56528.1"/>
    <property type="molecule type" value="Genomic_DNA"/>
</dbReference>
<evidence type="ECO:0000256" key="9">
    <source>
        <dbReference type="ARBA" id="ARBA00022777"/>
    </source>
</evidence>
<keyword evidence="11 13" id="KW-0443">Lipid metabolism</keyword>
<evidence type="ECO:0000256" key="2">
    <source>
        <dbReference type="ARBA" id="ARBA00004870"/>
    </source>
</evidence>
<keyword evidence="8 13" id="KW-0547">Nucleotide-binding</keyword>
<name>A0A2V3U4C3_9HYPH</name>
<dbReference type="Pfam" id="PF02606">
    <property type="entry name" value="LpxK"/>
    <property type="match status" value="1"/>
</dbReference>
<dbReference type="HAMAP" id="MF_00409">
    <property type="entry name" value="LpxK"/>
    <property type="match status" value="1"/>
</dbReference>
<dbReference type="Proteomes" id="UP000248021">
    <property type="component" value="Unassembled WGS sequence"/>
</dbReference>
<dbReference type="GO" id="GO:0005524">
    <property type="term" value="F:ATP binding"/>
    <property type="evidence" value="ECO:0007669"/>
    <property type="project" value="UniProtKB-UniRule"/>
</dbReference>
<organism evidence="14 15">
    <name type="scientific">Chelatococcus asaccharovorans</name>
    <dbReference type="NCBI Taxonomy" id="28210"/>
    <lineage>
        <taxon>Bacteria</taxon>
        <taxon>Pseudomonadati</taxon>
        <taxon>Pseudomonadota</taxon>
        <taxon>Alphaproteobacteria</taxon>
        <taxon>Hyphomicrobiales</taxon>
        <taxon>Chelatococcaceae</taxon>
        <taxon>Chelatococcus</taxon>
    </lineage>
</organism>
<evidence type="ECO:0000313" key="14">
    <source>
        <dbReference type="EMBL" id="PXW56528.1"/>
    </source>
</evidence>
<evidence type="ECO:0000256" key="6">
    <source>
        <dbReference type="ARBA" id="ARBA00022556"/>
    </source>
</evidence>
<keyword evidence="6 13" id="KW-0441">Lipid A biosynthesis</keyword>
<protein>
    <recommendedName>
        <fullName evidence="4 13">Tetraacyldisaccharide 4'-kinase</fullName>
        <ecNumber evidence="3 13">2.7.1.130</ecNumber>
    </recommendedName>
    <alternativeName>
        <fullName evidence="12 13">Lipid A 4'-kinase</fullName>
    </alternativeName>
</protein>
<dbReference type="GO" id="GO:0009244">
    <property type="term" value="P:lipopolysaccharide core region biosynthetic process"/>
    <property type="evidence" value="ECO:0007669"/>
    <property type="project" value="TreeGrafter"/>
</dbReference>
<reference evidence="14 15" key="1">
    <citation type="submission" date="2018-05" db="EMBL/GenBank/DDBJ databases">
        <title>Genomic Encyclopedia of Type Strains, Phase IV (KMG-IV): sequencing the most valuable type-strain genomes for metagenomic binning, comparative biology and taxonomic classification.</title>
        <authorList>
            <person name="Goeker M."/>
        </authorList>
    </citation>
    <scope>NUCLEOTIDE SEQUENCE [LARGE SCALE GENOMIC DNA]</scope>
    <source>
        <strain evidence="14 15">DSM 6462</strain>
    </source>
</reference>
<sequence length="337" mass="35084">MRTPAFWWRPRPSLLARLLQPIGFIYGAITAHRMGRPGAHPPCPVVCIGNLTAGGAGKTPVAIAVADLLRAHQETPHVLSRGYGGHLAGPVVVVPDAHEAADVGDEPLIIARHVPVVVSRDRPAGARLAKAEGASVIVMDDGLQNPSLAKSVTFAVVDGAAGFGNGLCVPAGPLRAPLTAQLPHIDAFIAVGQGPAHAAIPNIAGHRPIFTGDLIPDTEIAAGLRGTRVLAFAGIGRPEKFFATLRHIGAEVVGEAPFGDHRPYRPADLQALAARAAALDAQLVTTEKDAARLGDDIHRLPGLLILPVRFRPDDATGLAAFLMGSLRKTKNGSKDPA</sequence>
<evidence type="ECO:0000256" key="5">
    <source>
        <dbReference type="ARBA" id="ARBA00022516"/>
    </source>
</evidence>
<keyword evidence="5 13" id="KW-0444">Lipid biosynthesis</keyword>
<comment type="caution">
    <text evidence="14">The sequence shown here is derived from an EMBL/GenBank/DDBJ whole genome shotgun (WGS) entry which is preliminary data.</text>
</comment>
<keyword evidence="10 13" id="KW-0067">ATP-binding</keyword>
<evidence type="ECO:0000256" key="7">
    <source>
        <dbReference type="ARBA" id="ARBA00022679"/>
    </source>
</evidence>
<evidence type="ECO:0000256" key="8">
    <source>
        <dbReference type="ARBA" id="ARBA00022741"/>
    </source>
</evidence>
<dbReference type="PANTHER" id="PTHR42724:SF1">
    <property type="entry name" value="TETRAACYLDISACCHARIDE 4'-KINASE, MITOCHONDRIAL-RELATED"/>
    <property type="match status" value="1"/>
</dbReference>
<feature type="binding site" evidence="13">
    <location>
        <begin position="52"/>
        <end position="59"/>
    </location>
    <ligand>
        <name>ATP</name>
        <dbReference type="ChEBI" id="CHEBI:30616"/>
    </ligand>
</feature>
<dbReference type="NCBIfam" id="TIGR00682">
    <property type="entry name" value="lpxK"/>
    <property type="match status" value="1"/>
</dbReference>
<evidence type="ECO:0000256" key="4">
    <source>
        <dbReference type="ARBA" id="ARBA00016436"/>
    </source>
</evidence>
<dbReference type="UniPathway" id="UPA00359">
    <property type="reaction ID" value="UER00482"/>
</dbReference>
<dbReference type="RefSeq" id="WP_110376257.1">
    <property type="nucleotide sequence ID" value="NZ_JAHBRY010000001.1"/>
</dbReference>
<dbReference type="InterPro" id="IPR003758">
    <property type="entry name" value="LpxK"/>
</dbReference>
<dbReference type="AlphaFoldDB" id="A0A2V3U4C3"/>
<keyword evidence="15" id="KW-1185">Reference proteome</keyword>
<evidence type="ECO:0000256" key="1">
    <source>
        <dbReference type="ARBA" id="ARBA00002274"/>
    </source>
</evidence>
<comment type="catalytic activity">
    <reaction evidence="13">
        <text>a lipid A disaccharide + ATP = a lipid IVA + ADP + H(+)</text>
        <dbReference type="Rhea" id="RHEA:67840"/>
        <dbReference type="ChEBI" id="CHEBI:15378"/>
        <dbReference type="ChEBI" id="CHEBI:30616"/>
        <dbReference type="ChEBI" id="CHEBI:176343"/>
        <dbReference type="ChEBI" id="CHEBI:176425"/>
        <dbReference type="ChEBI" id="CHEBI:456216"/>
        <dbReference type="EC" id="2.7.1.130"/>
    </reaction>
</comment>
<dbReference type="OrthoDB" id="9766423at2"/>
<dbReference type="EC" id="2.7.1.130" evidence="3 13"/>
<evidence type="ECO:0000313" key="15">
    <source>
        <dbReference type="Proteomes" id="UP000248021"/>
    </source>
</evidence>
<dbReference type="InterPro" id="IPR027417">
    <property type="entry name" value="P-loop_NTPase"/>
</dbReference>
<comment type="similarity">
    <text evidence="13">Belongs to the LpxK family.</text>
</comment>